<evidence type="ECO:0008006" key="3">
    <source>
        <dbReference type="Google" id="ProtNLM"/>
    </source>
</evidence>
<evidence type="ECO:0000313" key="2">
    <source>
        <dbReference type="Proteomes" id="UP001241926"/>
    </source>
</evidence>
<name>A0ABT7JAQ4_9ACTN</name>
<dbReference type="Proteomes" id="UP001241926">
    <property type="component" value="Unassembled WGS sequence"/>
</dbReference>
<dbReference type="RefSeq" id="WP_285437128.1">
    <property type="nucleotide sequence ID" value="NZ_JASJUS010000063.1"/>
</dbReference>
<dbReference type="Gene3D" id="3.40.50.410">
    <property type="entry name" value="von Willebrand factor, type A domain"/>
    <property type="match status" value="1"/>
</dbReference>
<reference evidence="1 2" key="1">
    <citation type="submission" date="2023-05" db="EMBL/GenBank/DDBJ databases">
        <title>Streptomyces fuscus sp. nov., a brown-black pigment producing actinomyces isolated from dry sand of Sea duck farm.</title>
        <authorList>
            <person name="Xie J."/>
            <person name="Shen N."/>
        </authorList>
    </citation>
    <scope>NUCLEOTIDE SEQUENCE [LARGE SCALE GENOMIC DNA]</scope>
    <source>
        <strain evidence="1 2">GXMU-J15</strain>
    </source>
</reference>
<evidence type="ECO:0000313" key="1">
    <source>
        <dbReference type="EMBL" id="MDL2081963.1"/>
    </source>
</evidence>
<accession>A0ABT7JAQ4</accession>
<gene>
    <name evidence="1" type="ORF">QNN03_36615</name>
</gene>
<keyword evidence="2" id="KW-1185">Reference proteome</keyword>
<proteinExistence type="predicted"/>
<protein>
    <recommendedName>
        <fullName evidence="3">VWA domain-containing protein</fullName>
    </recommendedName>
</protein>
<dbReference type="EMBL" id="JASJUS010000063">
    <property type="protein sequence ID" value="MDL2081963.1"/>
    <property type="molecule type" value="Genomic_DNA"/>
</dbReference>
<comment type="caution">
    <text evidence="1">The sequence shown here is derived from an EMBL/GenBank/DDBJ whole genome shotgun (WGS) entry which is preliminary data.</text>
</comment>
<organism evidence="1 2">
    <name type="scientific">Streptomyces fuscus</name>
    <dbReference type="NCBI Taxonomy" id="3048495"/>
    <lineage>
        <taxon>Bacteria</taxon>
        <taxon>Bacillati</taxon>
        <taxon>Actinomycetota</taxon>
        <taxon>Actinomycetes</taxon>
        <taxon>Kitasatosporales</taxon>
        <taxon>Streptomycetaceae</taxon>
        <taxon>Streptomyces</taxon>
    </lineage>
</organism>
<sequence length="238" mass="24921">MNRIGLLRSSALLGSRLLGSPTPGTLGTPARRTHTDYLLGSPGRPATVPTLTIASFDNSGSVTGPVGADPLSNRFAEVAHAFSAVARRGAPHELGAVLHFDVPSSGEVGPTQITRRGLARLRSGLHVPPDGAGTSELGPSLRRAIETAHVHPDHAVTLVVLSDFWLLDPDPTCVLSELAAFPGDVHAVVLGNRLGAEMLDERVTVTHIERDDPPGAVARALFSSLVARRPGSHVHALM</sequence>
<dbReference type="InterPro" id="IPR036465">
    <property type="entry name" value="vWFA_dom_sf"/>
</dbReference>